<keyword evidence="1" id="KW-0812">Transmembrane</keyword>
<keyword evidence="1" id="KW-0472">Membrane</keyword>
<proteinExistence type="predicted"/>
<feature type="transmembrane region" description="Helical" evidence="1">
    <location>
        <begin position="6"/>
        <end position="24"/>
    </location>
</feature>
<evidence type="ECO:0000313" key="3">
    <source>
        <dbReference type="Proteomes" id="UP001159042"/>
    </source>
</evidence>
<evidence type="ECO:0000313" key="2">
    <source>
        <dbReference type="EMBL" id="KAJ8914272.1"/>
    </source>
</evidence>
<dbReference type="AlphaFoldDB" id="A0AAV8VK08"/>
<accession>A0AAV8VK08</accession>
<reference evidence="2 3" key="1">
    <citation type="journal article" date="2023" name="Insect Mol. Biol.">
        <title>Genome sequencing provides insights into the evolution of gene families encoding plant cell wall-degrading enzymes in longhorned beetles.</title>
        <authorList>
            <person name="Shin N.R."/>
            <person name="Okamura Y."/>
            <person name="Kirsch R."/>
            <person name="Pauchet Y."/>
        </authorList>
    </citation>
    <scope>NUCLEOTIDE SEQUENCE [LARGE SCALE GENOMIC DNA]</scope>
    <source>
        <strain evidence="2">EAD_L_NR</strain>
    </source>
</reference>
<protein>
    <submittedName>
        <fullName evidence="2">Uncharacterized protein</fullName>
    </submittedName>
</protein>
<comment type="caution">
    <text evidence="2">The sequence shown here is derived from an EMBL/GenBank/DDBJ whole genome shotgun (WGS) entry which is preliminary data.</text>
</comment>
<dbReference type="EMBL" id="JANEYG010000075">
    <property type="protein sequence ID" value="KAJ8914272.1"/>
    <property type="molecule type" value="Genomic_DNA"/>
</dbReference>
<evidence type="ECO:0000256" key="1">
    <source>
        <dbReference type="SAM" id="Phobius"/>
    </source>
</evidence>
<sequence length="179" mass="20586">MFTLAQYCVHLVAPFFHYGFIVSLRKKSKPRKFMVYWRTYGKPVMEEGATKWTPCIQYVRKVTHKFIICSLHPKKEENSAAPKKMKTKTVVIGLFGNIRQTPHRSGPYPQFTPTGRPDRFRPSEWFPPVLALPRQRASLVASSGTLLSFVLSQPAQLTPPSWVVIWDLGKIRDNPKLVM</sequence>
<keyword evidence="3" id="KW-1185">Reference proteome</keyword>
<gene>
    <name evidence="2" type="ORF">NQ315_011005</name>
</gene>
<keyword evidence="1" id="KW-1133">Transmembrane helix</keyword>
<dbReference type="Proteomes" id="UP001159042">
    <property type="component" value="Unassembled WGS sequence"/>
</dbReference>
<organism evidence="2 3">
    <name type="scientific">Exocentrus adspersus</name>
    <dbReference type="NCBI Taxonomy" id="1586481"/>
    <lineage>
        <taxon>Eukaryota</taxon>
        <taxon>Metazoa</taxon>
        <taxon>Ecdysozoa</taxon>
        <taxon>Arthropoda</taxon>
        <taxon>Hexapoda</taxon>
        <taxon>Insecta</taxon>
        <taxon>Pterygota</taxon>
        <taxon>Neoptera</taxon>
        <taxon>Endopterygota</taxon>
        <taxon>Coleoptera</taxon>
        <taxon>Polyphaga</taxon>
        <taxon>Cucujiformia</taxon>
        <taxon>Chrysomeloidea</taxon>
        <taxon>Cerambycidae</taxon>
        <taxon>Lamiinae</taxon>
        <taxon>Acanthocinini</taxon>
        <taxon>Exocentrus</taxon>
    </lineage>
</organism>
<name>A0AAV8VK08_9CUCU</name>